<evidence type="ECO:0000256" key="15">
    <source>
        <dbReference type="PROSITE-ProRule" id="PRU01240"/>
    </source>
</evidence>
<comment type="similarity">
    <text evidence="3">Belongs to the peptidase S8 family. Furin subfamily.</text>
</comment>
<evidence type="ECO:0000256" key="2">
    <source>
        <dbReference type="ARBA" id="ARBA00004370"/>
    </source>
</evidence>
<evidence type="ECO:0000256" key="14">
    <source>
        <dbReference type="PIRSR" id="PIRSR615500-1"/>
    </source>
</evidence>
<dbReference type="GO" id="GO:0016486">
    <property type="term" value="P:peptide hormone processing"/>
    <property type="evidence" value="ECO:0007669"/>
    <property type="project" value="TreeGrafter"/>
</dbReference>
<dbReference type="Gene3D" id="3.30.70.850">
    <property type="entry name" value="Peptidase S8, pro-domain"/>
    <property type="match status" value="1"/>
</dbReference>
<name>R7TB28_CAPTE</name>
<accession>R7TB28</accession>
<protein>
    <recommendedName>
        <fullName evidence="18">P/Homo B domain-containing protein</fullName>
    </recommendedName>
</protein>
<dbReference type="GO" id="GO:0012505">
    <property type="term" value="C:endomembrane system"/>
    <property type="evidence" value="ECO:0007669"/>
    <property type="project" value="UniProtKB-ARBA"/>
</dbReference>
<comment type="subcellular location">
    <subcellularLocation>
        <location evidence="2">Membrane</location>
    </subcellularLocation>
</comment>
<reference evidence="21" key="1">
    <citation type="submission" date="2012-12" db="EMBL/GenBank/DDBJ databases">
        <authorList>
            <person name="Hellsten U."/>
            <person name="Grimwood J."/>
            <person name="Chapman J.A."/>
            <person name="Shapiro H."/>
            <person name="Aerts A."/>
            <person name="Otillar R.P."/>
            <person name="Terry A.Y."/>
            <person name="Boore J.L."/>
            <person name="Simakov O."/>
            <person name="Marletaz F."/>
            <person name="Cho S.-J."/>
            <person name="Edsinger-Gonzales E."/>
            <person name="Havlak P."/>
            <person name="Kuo D.-H."/>
            <person name="Larsson T."/>
            <person name="Lv J."/>
            <person name="Arendt D."/>
            <person name="Savage R."/>
            <person name="Osoegawa K."/>
            <person name="de Jong P."/>
            <person name="Lindberg D.R."/>
            <person name="Seaver E.C."/>
            <person name="Weisblat D.A."/>
            <person name="Putnam N.H."/>
            <person name="Grigoriev I.V."/>
            <person name="Rokhsar D.S."/>
        </authorList>
    </citation>
    <scope>NUCLEOTIDE SEQUENCE</scope>
    <source>
        <strain evidence="21">I ESC-2004</strain>
    </source>
</reference>
<dbReference type="EMBL" id="AMQN01014080">
    <property type="status" value="NOT_ANNOTATED_CDS"/>
    <property type="molecule type" value="Genomic_DNA"/>
</dbReference>
<dbReference type="InterPro" id="IPR034182">
    <property type="entry name" value="Kexin/furin"/>
</dbReference>
<dbReference type="Pfam" id="PF00082">
    <property type="entry name" value="Peptidase_S8"/>
    <property type="match status" value="1"/>
</dbReference>
<dbReference type="PRINTS" id="PR00723">
    <property type="entry name" value="SUBTILISIN"/>
</dbReference>
<gene>
    <name evidence="19" type="ORF">CAPTEDRAFT_121853</name>
</gene>
<dbReference type="Pfam" id="PF01483">
    <property type="entry name" value="P_proprotein"/>
    <property type="match status" value="1"/>
</dbReference>
<dbReference type="Gene3D" id="3.40.50.200">
    <property type="entry name" value="Peptidase S8/S53 domain"/>
    <property type="match status" value="1"/>
</dbReference>
<keyword evidence="6 17" id="KW-0732">Signal</keyword>
<keyword evidence="7 15" id="KW-0378">Hydrolase</keyword>
<dbReference type="InterPro" id="IPR032815">
    <property type="entry name" value="S8_pro-domain"/>
</dbReference>
<dbReference type="InterPro" id="IPR023828">
    <property type="entry name" value="Peptidase_S8_Ser-AS"/>
</dbReference>
<keyword evidence="8 15" id="KW-0720">Serine protease</keyword>
<dbReference type="OMA" id="NDPMWSQ"/>
<keyword evidence="12" id="KW-1015">Disulfide bond</keyword>
<dbReference type="EMBL" id="KB310721">
    <property type="protein sequence ID" value="ELT90904.1"/>
    <property type="molecule type" value="Genomic_DNA"/>
</dbReference>
<dbReference type="Pfam" id="PF16470">
    <property type="entry name" value="S8_pro-domain"/>
    <property type="match status" value="1"/>
</dbReference>
<dbReference type="CDD" id="cd04059">
    <property type="entry name" value="Peptidases_S8_Protein_convertases_Kexins_Furin-like"/>
    <property type="match status" value="1"/>
</dbReference>
<dbReference type="InterPro" id="IPR023827">
    <property type="entry name" value="Peptidase_S8_Asp-AS"/>
</dbReference>
<dbReference type="PROSITE" id="PS00136">
    <property type="entry name" value="SUBTILASE_ASP"/>
    <property type="match status" value="1"/>
</dbReference>
<sequence length="655" mass="71847">MLGGLTQWILVLGILCNTHGILGEFNQAQQDEIESLEEELDAELKERHFTNEWAIRAEGGVEVVDAIARDLGYDNTGPIAPLDNYYLLVKRDHPGRSKRSADHHTRALKEDHRVNWAEQQYSKIRTKRDFISKREEETAYNEVYYNDEEWLKQWYLNDARKEKSLHKLDLRVIPVWNKNITGRGIVVAVLDDGLEWKHSDIAPNYDPEASFDFNSDNENNGDGDSDPSPRYDDDNFNRHGTRCAGEIAMVANNGKCGVGVAYEAKIGGIRMLDGTVTDTLEARALAFNHTYIDIYSASWGPNDDGKTVEGPGMLALAALKKGIEEGRGGKGVLYVWASGNGGSAHDNCDCDGYTGSIYTISISSVSQGLKTPWYAEACSSTVASTYSSGTASELRITTTDLHDTCTPAHTGTSASAPLAAGIFALLLQANPNLTWRDVQHLVVWTADPSLLECENEFTTNHAGFKSNNHFGFGLLDASALVNAAEGFATVPNKSICYVNGRESSSDIPIALNSGEKVEISVESTGCKDQMAEVVYLEHVEVVVDMTYTDRGHIEILLVSPQGTATTLLTKRKNDRSVEGFANWSFMSVHTWGENPAGTWRIIIQDRGEGSSSGVISNVELRLHGTKEMPAHVKAAGGKRIYGAADDTENAEVRND</sequence>
<evidence type="ECO:0000313" key="19">
    <source>
        <dbReference type="EMBL" id="ELT90904.1"/>
    </source>
</evidence>
<dbReference type="Gene3D" id="2.60.120.260">
    <property type="entry name" value="Galactose-binding domain-like"/>
    <property type="match status" value="1"/>
</dbReference>
<evidence type="ECO:0000256" key="11">
    <source>
        <dbReference type="ARBA" id="ARBA00023145"/>
    </source>
</evidence>
<evidence type="ECO:0000256" key="7">
    <source>
        <dbReference type="ARBA" id="ARBA00022801"/>
    </source>
</evidence>
<feature type="chain" id="PRO_5008786817" description="P/Homo B domain-containing protein" evidence="17">
    <location>
        <begin position="24"/>
        <end position="655"/>
    </location>
</feature>
<feature type="region of interest" description="Disordered" evidence="16">
    <location>
        <begin position="207"/>
        <end position="237"/>
    </location>
</feature>
<dbReference type="GO" id="GO:0008104">
    <property type="term" value="P:intracellular protein localization"/>
    <property type="evidence" value="ECO:0007669"/>
    <property type="project" value="UniProtKB-ARBA"/>
</dbReference>
<dbReference type="OrthoDB" id="300641at2759"/>
<evidence type="ECO:0000313" key="21">
    <source>
        <dbReference type="Proteomes" id="UP000014760"/>
    </source>
</evidence>
<dbReference type="PANTHER" id="PTHR42884">
    <property type="entry name" value="PROPROTEIN CONVERTASE SUBTILISIN/KEXIN-RELATED"/>
    <property type="match status" value="1"/>
</dbReference>
<dbReference type="SUPFAM" id="SSF49785">
    <property type="entry name" value="Galactose-binding domain-like"/>
    <property type="match status" value="1"/>
</dbReference>
<keyword evidence="11" id="KW-0865">Zymogen</keyword>
<evidence type="ECO:0000256" key="12">
    <source>
        <dbReference type="ARBA" id="ARBA00023157"/>
    </source>
</evidence>
<dbReference type="GO" id="GO:0004252">
    <property type="term" value="F:serine-type endopeptidase activity"/>
    <property type="evidence" value="ECO:0007669"/>
    <property type="project" value="UniProtKB-UniRule"/>
</dbReference>
<feature type="active site" description="Charge relay system" evidence="14 15">
    <location>
        <position position="191"/>
    </location>
</feature>
<dbReference type="PROSITE" id="PS00138">
    <property type="entry name" value="SUBTILASE_SER"/>
    <property type="match status" value="1"/>
</dbReference>
<organism evidence="19">
    <name type="scientific">Capitella teleta</name>
    <name type="common">Polychaete worm</name>
    <dbReference type="NCBI Taxonomy" id="283909"/>
    <lineage>
        <taxon>Eukaryota</taxon>
        <taxon>Metazoa</taxon>
        <taxon>Spiralia</taxon>
        <taxon>Lophotrochozoa</taxon>
        <taxon>Annelida</taxon>
        <taxon>Polychaeta</taxon>
        <taxon>Sedentaria</taxon>
        <taxon>Scolecida</taxon>
        <taxon>Capitellidae</taxon>
        <taxon>Capitella</taxon>
    </lineage>
</organism>
<evidence type="ECO:0000313" key="20">
    <source>
        <dbReference type="EnsemblMetazoa" id="CapteP121853"/>
    </source>
</evidence>
<evidence type="ECO:0000256" key="6">
    <source>
        <dbReference type="ARBA" id="ARBA00022729"/>
    </source>
</evidence>
<keyword evidence="21" id="KW-1185">Reference proteome</keyword>
<evidence type="ECO:0000256" key="3">
    <source>
        <dbReference type="ARBA" id="ARBA00005325"/>
    </source>
</evidence>
<dbReference type="PROSITE" id="PS00137">
    <property type="entry name" value="SUBTILASE_HIS"/>
    <property type="match status" value="1"/>
</dbReference>
<dbReference type="InterPro" id="IPR038466">
    <property type="entry name" value="S8_pro-domain_sf"/>
</dbReference>
<evidence type="ECO:0000256" key="5">
    <source>
        <dbReference type="ARBA" id="ARBA00022685"/>
    </source>
</evidence>
<comment type="cofactor">
    <cofactor evidence="1">
        <name>Ca(2+)</name>
        <dbReference type="ChEBI" id="CHEBI:29108"/>
    </cofactor>
</comment>
<keyword evidence="9" id="KW-0106">Calcium</keyword>
<dbReference type="PANTHER" id="PTHR42884:SF14">
    <property type="entry name" value="NEUROENDOCRINE CONVERTASE 1"/>
    <property type="match status" value="1"/>
</dbReference>
<dbReference type="PROSITE" id="PS51829">
    <property type="entry name" value="P_HOMO_B"/>
    <property type="match status" value="1"/>
</dbReference>
<reference evidence="19 21" key="2">
    <citation type="journal article" date="2013" name="Nature">
        <title>Insights into bilaterian evolution from three spiralian genomes.</title>
        <authorList>
            <person name="Simakov O."/>
            <person name="Marletaz F."/>
            <person name="Cho S.J."/>
            <person name="Edsinger-Gonzales E."/>
            <person name="Havlak P."/>
            <person name="Hellsten U."/>
            <person name="Kuo D.H."/>
            <person name="Larsson T."/>
            <person name="Lv J."/>
            <person name="Arendt D."/>
            <person name="Savage R."/>
            <person name="Osoegawa K."/>
            <person name="de Jong P."/>
            <person name="Grimwood J."/>
            <person name="Chapman J.A."/>
            <person name="Shapiro H."/>
            <person name="Aerts A."/>
            <person name="Otillar R.P."/>
            <person name="Terry A.Y."/>
            <person name="Boore J.L."/>
            <person name="Grigoriev I.V."/>
            <person name="Lindberg D.R."/>
            <person name="Seaver E.C."/>
            <person name="Weisblat D.A."/>
            <person name="Putnam N.H."/>
            <person name="Rokhsar D.S."/>
        </authorList>
    </citation>
    <scope>NUCLEOTIDE SEQUENCE</scope>
    <source>
        <strain evidence="19 21">I ESC-2004</strain>
    </source>
</reference>
<feature type="domain" description="P/Homo B" evidence="18">
    <location>
        <begin position="489"/>
        <end position="628"/>
    </location>
</feature>
<feature type="active site" description="Charge relay system" evidence="14 15">
    <location>
        <position position="413"/>
    </location>
</feature>
<dbReference type="FunFam" id="3.40.50.200:FF:000001">
    <property type="entry name" value="Furin 2, isoform B"/>
    <property type="match status" value="1"/>
</dbReference>
<dbReference type="GO" id="GO:0008038">
    <property type="term" value="P:neuron recognition"/>
    <property type="evidence" value="ECO:0007669"/>
    <property type="project" value="UniProtKB-ARBA"/>
</dbReference>
<keyword evidence="5" id="KW-0165">Cleavage on pair of basic residues</keyword>
<evidence type="ECO:0000256" key="9">
    <source>
        <dbReference type="ARBA" id="ARBA00022837"/>
    </source>
</evidence>
<proteinExistence type="inferred from homology"/>
<keyword evidence="4 15" id="KW-0645">Protease</keyword>
<dbReference type="STRING" id="283909.R7TB28"/>
<evidence type="ECO:0000256" key="13">
    <source>
        <dbReference type="ARBA" id="ARBA00023180"/>
    </source>
</evidence>
<dbReference type="Proteomes" id="UP000014760">
    <property type="component" value="Unassembled WGS sequence"/>
</dbReference>
<evidence type="ECO:0000256" key="16">
    <source>
        <dbReference type="SAM" id="MobiDB-lite"/>
    </source>
</evidence>
<dbReference type="FunFam" id="2.60.120.260:FF:000006">
    <property type="entry name" value="Proprotein convertase subtilisin/kexin type 5"/>
    <property type="match status" value="1"/>
</dbReference>
<dbReference type="GO" id="GO:0005737">
    <property type="term" value="C:cytoplasm"/>
    <property type="evidence" value="ECO:0007669"/>
    <property type="project" value="UniProtKB-ARBA"/>
</dbReference>
<dbReference type="InterPro" id="IPR015500">
    <property type="entry name" value="Peptidase_S8_subtilisin-rel"/>
</dbReference>
<evidence type="ECO:0000256" key="8">
    <source>
        <dbReference type="ARBA" id="ARBA00022825"/>
    </source>
</evidence>
<dbReference type="AlphaFoldDB" id="R7TB28"/>
<dbReference type="PROSITE" id="PS51892">
    <property type="entry name" value="SUBTILASE"/>
    <property type="match status" value="1"/>
</dbReference>
<evidence type="ECO:0000256" key="4">
    <source>
        <dbReference type="ARBA" id="ARBA00022670"/>
    </source>
</evidence>
<dbReference type="FunFam" id="3.30.70.850:FF:000001">
    <property type="entry name" value="Proprotein convertase subtilisin/kexin type 5"/>
    <property type="match status" value="1"/>
</dbReference>
<feature type="compositionally biased region" description="Basic and acidic residues" evidence="16">
    <location>
        <begin position="227"/>
        <end position="237"/>
    </location>
</feature>
<dbReference type="HOGENOM" id="CLU_002976_4_4_1"/>
<evidence type="ECO:0000256" key="1">
    <source>
        <dbReference type="ARBA" id="ARBA00001913"/>
    </source>
</evidence>
<keyword evidence="10" id="KW-0472">Membrane</keyword>
<dbReference type="SUPFAM" id="SSF52743">
    <property type="entry name" value="Subtilisin-like"/>
    <property type="match status" value="1"/>
</dbReference>
<evidence type="ECO:0000256" key="10">
    <source>
        <dbReference type="ARBA" id="ARBA00023136"/>
    </source>
</evidence>
<dbReference type="GO" id="GO:0043005">
    <property type="term" value="C:neuron projection"/>
    <property type="evidence" value="ECO:0007669"/>
    <property type="project" value="TreeGrafter"/>
</dbReference>
<evidence type="ECO:0000259" key="18">
    <source>
        <dbReference type="PROSITE" id="PS51829"/>
    </source>
</evidence>
<feature type="active site" description="Charge relay system" evidence="14 15">
    <location>
        <position position="239"/>
    </location>
</feature>
<dbReference type="InterPro" id="IPR002884">
    <property type="entry name" value="P_dom"/>
</dbReference>
<feature type="signal peptide" evidence="17">
    <location>
        <begin position="1"/>
        <end position="23"/>
    </location>
</feature>
<keyword evidence="13" id="KW-0325">Glycoprotein</keyword>
<reference evidence="20" key="3">
    <citation type="submission" date="2015-06" db="UniProtKB">
        <authorList>
            <consortium name="EnsemblMetazoa"/>
        </authorList>
    </citation>
    <scope>IDENTIFICATION</scope>
</reference>
<dbReference type="InterPro" id="IPR000209">
    <property type="entry name" value="Peptidase_S8/S53_dom"/>
</dbReference>
<dbReference type="SUPFAM" id="SSF54897">
    <property type="entry name" value="Protease propeptides/inhibitors"/>
    <property type="match status" value="1"/>
</dbReference>
<dbReference type="GO" id="GO:0016020">
    <property type="term" value="C:membrane"/>
    <property type="evidence" value="ECO:0007669"/>
    <property type="project" value="UniProtKB-SubCell"/>
</dbReference>
<dbReference type="InterPro" id="IPR022398">
    <property type="entry name" value="Peptidase_S8_His-AS"/>
</dbReference>
<dbReference type="EnsemblMetazoa" id="CapteT121853">
    <property type="protein sequence ID" value="CapteP121853"/>
    <property type="gene ID" value="CapteG121853"/>
</dbReference>
<dbReference type="InterPro" id="IPR008979">
    <property type="entry name" value="Galactose-bd-like_sf"/>
</dbReference>
<evidence type="ECO:0000256" key="17">
    <source>
        <dbReference type="SAM" id="SignalP"/>
    </source>
</evidence>
<dbReference type="GO" id="GO:0005615">
    <property type="term" value="C:extracellular space"/>
    <property type="evidence" value="ECO:0007669"/>
    <property type="project" value="TreeGrafter"/>
</dbReference>
<dbReference type="InterPro" id="IPR036852">
    <property type="entry name" value="Peptidase_S8/S53_dom_sf"/>
</dbReference>